<dbReference type="SUPFAM" id="SSF55136">
    <property type="entry name" value="Probable bacterial effector-binding domain"/>
    <property type="match status" value="1"/>
</dbReference>
<dbReference type="Gene3D" id="3.20.80.10">
    <property type="entry name" value="Regulatory factor, effector binding domain"/>
    <property type="match status" value="1"/>
</dbReference>
<sequence>MNVRIEDMPDLRVACIHAPGPYATAAPQAWQELSAWMGHNQMLTFETLFVGVLGDTPCGLASESTGYDAGVSVPQHIEADGYVSVRIIAGGPCATIVHKGPHKTLAEVWASLYWEWLPASGRITREAPCVEVYLNAPDSTPDHELLTRLHLPLSPI</sequence>
<dbReference type="HOGENOM" id="CLU_113664_3_0_7"/>
<feature type="domain" description="AraC effector-binding" evidence="1">
    <location>
        <begin position="1"/>
        <end position="154"/>
    </location>
</feature>
<evidence type="ECO:0000313" key="3">
    <source>
        <dbReference type="Proteomes" id="UP000009173"/>
    </source>
</evidence>
<organism evidence="2 3">
    <name type="scientific">Nitratidesulfovibrio vulgaris (strain DP4)</name>
    <name type="common">Desulfovibrio vulgaris</name>
    <dbReference type="NCBI Taxonomy" id="391774"/>
    <lineage>
        <taxon>Bacteria</taxon>
        <taxon>Pseudomonadati</taxon>
        <taxon>Thermodesulfobacteriota</taxon>
        <taxon>Desulfovibrionia</taxon>
        <taxon>Desulfovibrionales</taxon>
        <taxon>Desulfovibrionaceae</taxon>
        <taxon>Nitratidesulfovibrio</taxon>
    </lineage>
</organism>
<evidence type="ECO:0000259" key="1">
    <source>
        <dbReference type="SMART" id="SM00871"/>
    </source>
</evidence>
<dbReference type="PANTHER" id="PTHR40055">
    <property type="entry name" value="TRANSCRIPTIONAL REGULATOR YGIV-RELATED"/>
    <property type="match status" value="1"/>
</dbReference>
<dbReference type="InterPro" id="IPR050908">
    <property type="entry name" value="SmbC-like"/>
</dbReference>
<name>A0A0H3ABW3_NITV4</name>
<dbReference type="InterPro" id="IPR010499">
    <property type="entry name" value="AraC_E-bd"/>
</dbReference>
<dbReference type="PANTHER" id="PTHR40055:SF1">
    <property type="entry name" value="TRANSCRIPTIONAL REGULATOR YGIV-RELATED"/>
    <property type="match status" value="1"/>
</dbReference>
<protein>
    <submittedName>
        <fullName evidence="2">Transcription activator, effector binding protein</fullName>
    </submittedName>
</protein>
<dbReference type="Proteomes" id="UP000009173">
    <property type="component" value="Chromosome"/>
</dbReference>
<proteinExistence type="predicted"/>
<dbReference type="RefSeq" id="WP_010938063.1">
    <property type="nucleotide sequence ID" value="NC_008751.1"/>
</dbReference>
<dbReference type="SMART" id="SM00871">
    <property type="entry name" value="AraC_E_bind"/>
    <property type="match status" value="1"/>
</dbReference>
<dbReference type="InterPro" id="IPR029442">
    <property type="entry name" value="GyrI-like"/>
</dbReference>
<dbReference type="Pfam" id="PF06445">
    <property type="entry name" value="GyrI-like"/>
    <property type="match status" value="1"/>
</dbReference>
<evidence type="ECO:0000313" key="2">
    <source>
        <dbReference type="EMBL" id="ABM29225.1"/>
    </source>
</evidence>
<dbReference type="InterPro" id="IPR011256">
    <property type="entry name" value="Reg_factor_effector_dom_sf"/>
</dbReference>
<accession>A0A0H3ABW3</accession>
<dbReference type="AlphaFoldDB" id="A0A0H3ABW3"/>
<dbReference type="SMR" id="A0A0H3ABW3"/>
<dbReference type="EMBL" id="CP000527">
    <property type="protein sequence ID" value="ABM29225.1"/>
    <property type="molecule type" value="Genomic_DNA"/>
</dbReference>
<dbReference type="KEGG" id="dvl:Dvul_2209"/>
<reference evidence="3" key="1">
    <citation type="journal article" date="2009" name="Environ. Microbiol.">
        <title>Contribution of mobile genetic elements to Desulfovibrio vulgaris genome plasticity.</title>
        <authorList>
            <person name="Walker C.B."/>
            <person name="Stolyar S."/>
            <person name="Chivian D."/>
            <person name="Pinel N."/>
            <person name="Gabster J.A."/>
            <person name="Dehal P.S."/>
            <person name="He Z."/>
            <person name="Yang Z.K."/>
            <person name="Yen H.C."/>
            <person name="Zhou J."/>
            <person name="Wall J.D."/>
            <person name="Hazen T.C."/>
            <person name="Arkin A.P."/>
            <person name="Stahl D.A."/>
        </authorList>
    </citation>
    <scope>NUCLEOTIDE SEQUENCE [LARGE SCALE GENOMIC DNA]</scope>
    <source>
        <strain evidence="3">DP4</strain>
    </source>
</reference>
<gene>
    <name evidence="2" type="ordered locus">Dvul_2209</name>
</gene>